<dbReference type="InterPro" id="IPR051448">
    <property type="entry name" value="CdaR-like_regulators"/>
</dbReference>
<protein>
    <submittedName>
        <fullName evidence="3">Carbohydrate diacid regulator</fullName>
    </submittedName>
</protein>
<dbReference type="OrthoDB" id="212459at2"/>
<sequence>MIQLSEQLAQKIVDKMMEVIPYKVIITDEQGVIIGSGDPDRIHQFHSVAKKVLETKKMIKIPDDSSPGVRAGVNSPIFFDGKPVGAIGITGDPEIVKSFSELVSVTAELLINQEYASNQQKIKEQEREKFLYELVYADEAYSQSFIERGLSLGIDITSAHTAVLISSSNEDALKKLKNYLNSFLQKQEYYLILNPNTIATFMHSDKYLVKRLERILNNEFTSNINLGVGLAESIIADSINQARRALTIGRKLESGKNIYLYKDLYFISMLANFAGDHKLKELISKLKLDGKQADLLDTLAAYVYNNGETNTTSEALHIHRNTLSYRLEKIQEISGKNPRNLIELFELFTAYVVSML</sequence>
<evidence type="ECO:0000313" key="3">
    <source>
        <dbReference type="EMBL" id="KZL89599.1"/>
    </source>
</evidence>
<dbReference type="RefSeq" id="WP_066628744.1">
    <property type="nucleotide sequence ID" value="NZ_FQXL01000007.1"/>
</dbReference>
<dbReference type="PANTHER" id="PTHR33744:SF15">
    <property type="entry name" value="CARBOHYDRATE DIACID REGULATOR"/>
    <property type="match status" value="1"/>
</dbReference>
<feature type="domain" description="PucR C-terminal helix-turn-helix" evidence="2">
    <location>
        <begin position="295"/>
        <end position="351"/>
    </location>
</feature>
<comment type="caution">
    <text evidence="3">The sequence shown here is derived from an EMBL/GenBank/DDBJ whole genome shotgun (WGS) entry which is preliminary data.</text>
</comment>
<dbReference type="Gene3D" id="3.30.450.40">
    <property type="match status" value="1"/>
</dbReference>
<keyword evidence="4" id="KW-1185">Reference proteome</keyword>
<evidence type="ECO:0000313" key="4">
    <source>
        <dbReference type="Proteomes" id="UP000076603"/>
    </source>
</evidence>
<dbReference type="AlphaFoldDB" id="A0A162R9N9"/>
<proteinExistence type="predicted"/>
<evidence type="ECO:0000259" key="2">
    <source>
        <dbReference type="Pfam" id="PF13556"/>
    </source>
</evidence>
<dbReference type="Gene3D" id="1.10.10.2840">
    <property type="entry name" value="PucR C-terminal helix-turn-helix domain"/>
    <property type="match status" value="1"/>
</dbReference>
<accession>A0A162R9N9</accession>
<dbReference type="InterPro" id="IPR008599">
    <property type="entry name" value="Diacid_rec"/>
</dbReference>
<dbReference type="Proteomes" id="UP000076603">
    <property type="component" value="Unassembled WGS sequence"/>
</dbReference>
<dbReference type="InterPro" id="IPR042070">
    <property type="entry name" value="PucR_C-HTH_sf"/>
</dbReference>
<reference evidence="3 4" key="1">
    <citation type="submission" date="2016-04" db="EMBL/GenBank/DDBJ databases">
        <title>Genome sequence of Clostridium magnum DSM 2767.</title>
        <authorList>
            <person name="Poehlein A."/>
            <person name="Uhlig R."/>
            <person name="Fischer R."/>
            <person name="Bahl H."/>
            <person name="Daniel R."/>
        </authorList>
    </citation>
    <scope>NUCLEOTIDE SEQUENCE [LARGE SCALE GENOMIC DNA]</scope>
    <source>
        <strain evidence="3 4">DSM 2767</strain>
    </source>
</reference>
<dbReference type="Pfam" id="PF05651">
    <property type="entry name" value="Diacid_rec"/>
    <property type="match status" value="1"/>
</dbReference>
<gene>
    <name evidence="3" type="primary">cdaR_5</name>
    <name evidence="3" type="ORF">CLMAG_50990</name>
</gene>
<dbReference type="PATRIC" id="fig|1121326.3.peg.5154"/>
<dbReference type="STRING" id="1121326.CLMAG_50990"/>
<dbReference type="InterPro" id="IPR025736">
    <property type="entry name" value="PucR_C-HTH_dom"/>
</dbReference>
<evidence type="ECO:0000259" key="1">
    <source>
        <dbReference type="Pfam" id="PF05651"/>
    </source>
</evidence>
<feature type="domain" description="Putative sugar diacid recognition" evidence="1">
    <location>
        <begin position="4"/>
        <end position="134"/>
    </location>
</feature>
<name>A0A162R9N9_9CLOT</name>
<dbReference type="Pfam" id="PF13556">
    <property type="entry name" value="HTH_30"/>
    <property type="match status" value="1"/>
</dbReference>
<dbReference type="PANTHER" id="PTHR33744">
    <property type="entry name" value="CARBOHYDRATE DIACID REGULATOR"/>
    <property type="match status" value="1"/>
</dbReference>
<organism evidence="3 4">
    <name type="scientific">Clostridium magnum DSM 2767</name>
    <dbReference type="NCBI Taxonomy" id="1121326"/>
    <lineage>
        <taxon>Bacteria</taxon>
        <taxon>Bacillati</taxon>
        <taxon>Bacillota</taxon>
        <taxon>Clostridia</taxon>
        <taxon>Eubacteriales</taxon>
        <taxon>Clostridiaceae</taxon>
        <taxon>Clostridium</taxon>
    </lineage>
</organism>
<dbReference type="InterPro" id="IPR029016">
    <property type="entry name" value="GAF-like_dom_sf"/>
</dbReference>
<dbReference type="EMBL" id="LWAE01000008">
    <property type="protein sequence ID" value="KZL89599.1"/>
    <property type="molecule type" value="Genomic_DNA"/>
</dbReference>